<dbReference type="InterPro" id="IPR019384">
    <property type="entry name" value="FHIP"/>
</dbReference>
<feature type="region of interest" description="Disordered" evidence="2">
    <location>
        <begin position="870"/>
        <end position="889"/>
    </location>
</feature>
<organism evidence="4 5">
    <name type="scientific">Jimgerdemannia flammicorona</name>
    <dbReference type="NCBI Taxonomy" id="994334"/>
    <lineage>
        <taxon>Eukaryota</taxon>
        <taxon>Fungi</taxon>
        <taxon>Fungi incertae sedis</taxon>
        <taxon>Mucoromycota</taxon>
        <taxon>Mucoromycotina</taxon>
        <taxon>Endogonomycetes</taxon>
        <taxon>Endogonales</taxon>
        <taxon>Endogonaceae</taxon>
        <taxon>Jimgerdemannia</taxon>
    </lineage>
</organism>
<feature type="compositionally biased region" description="Low complexity" evidence="2">
    <location>
        <begin position="231"/>
        <end position="244"/>
    </location>
</feature>
<evidence type="ECO:0000256" key="1">
    <source>
        <dbReference type="ARBA" id="ARBA00024336"/>
    </source>
</evidence>
<dbReference type="EMBL" id="RBNI01001579">
    <property type="protein sequence ID" value="RUP50273.1"/>
    <property type="molecule type" value="Genomic_DNA"/>
</dbReference>
<proteinExistence type="inferred from homology"/>
<feature type="domain" description="FHF complex subunit HOOK-interacting protein C-terminal" evidence="3">
    <location>
        <begin position="768"/>
        <end position="812"/>
    </location>
</feature>
<accession>A0A433DHD3</accession>
<feature type="region of interest" description="Disordered" evidence="2">
    <location>
        <begin position="228"/>
        <end position="279"/>
    </location>
</feature>
<dbReference type="InterPro" id="IPR045669">
    <property type="entry name" value="FHIP_C"/>
</dbReference>
<gene>
    <name evidence="4" type="ORF">BC936DRAFT_139776</name>
</gene>
<feature type="region of interest" description="Disordered" evidence="2">
    <location>
        <begin position="832"/>
        <end position="851"/>
    </location>
</feature>
<dbReference type="PANTHER" id="PTHR21705:SF11">
    <property type="entry name" value="FHIP FAMILY PROTEIN CG3558"/>
    <property type="match status" value="1"/>
</dbReference>
<sequence>MFVIEDKKANMDIAQTEIPARLRQMVDLLVDEEARMDENTTGVCMEFFLRNGVLSVLVNISESDSPFGIRGETIRTMASMIDLLNNHFLVHNAVHKPTVKLLRSCVLDERQSEMYHEDLVDLMYIICSKIHGFKPLLNIFFHDKQWLTTPQKAYHSQNASVAVVQAPSSRPAPIPETPEETAADAEAGAGASAEVAVVGAEAGVEAAVEGSAALVAAIAAAAADEMEIEETTTTTVTATTTTTTAEDETVETVNNMEIAETAEPTEPTEPSTPSSATPRPTLADAVVAAQPYYSPQPKKPEYEFLLFTYLLRFVHREGRSGDYARTGLLFIMEMANEQGLGDFILDSDFATIMVASLGALYSQLPRKLVVKDEMELNSNSSAYLLGFDMDPRALPRGVGVEMSSSPDFKYQLDSFLKLLEFCQDVLTRCPNVEISFSLLQNIRTIFLENILYPSILECSDVDGSSVAVISYIDLILQTLQQDELVDVVVGFLMVSDDDEPAPTPAPTPRTERQAIFSGENRRQSNIYVGLVEDQIKSSPYFTAIGRFTLKDLIFTRLKSSSQPTVVATLKLLHTLITRHCRYSLQLLSIEVDEKATNFPRRPPAPMQPGIMSAPIGRDSDPILSASSSSSTSSKSTTISHHLRELELFFSLISAIDESHSQEILSVGYETYLRDAEATIEADWCYQNAALVEWSMAAIDASSSTKPNGRNKRMSKMEKRKSFKYGQRFDEINSSSFEEAFQSPTIPNTPVPLPSPKVHIPRHRVRQTDPLLQILLGLLSHFFAQSSELNLALTGVISALAVCPYRSLEGWLAFRESDRADPDELLVLENMGNTGGSTPGEGHAVRPSIPAPVRENANKGKIRANDIYAHFEPDRDPVNENDDNDDRSIDFATDRNSVTMTAATTFKSFPPFFTLFRTLTQQVDYYRSEINLFDLFLQERRKGLFQGEAALADPRPSLSASLSTSNRRNKTPAAQAPGSGAAKPEPTNSSSIGVHPSRRPSALRASTSASPRLGPVRSNSMGTSNLASTASAASSSASFVGVPTPSSSASLREIPVLSPQSPLSIHAHKTREIRIQPLFPSNFVMEPEEQIFSLDEDDEDTFAPKTTPSMPRRMDKSTEISLSNLLNNVVILEEAIKELVALVQVRRSLGIDEVLFA</sequence>
<evidence type="ECO:0000313" key="4">
    <source>
        <dbReference type="EMBL" id="RUP50273.1"/>
    </source>
</evidence>
<evidence type="ECO:0000313" key="5">
    <source>
        <dbReference type="Proteomes" id="UP000268093"/>
    </source>
</evidence>
<evidence type="ECO:0000256" key="2">
    <source>
        <dbReference type="SAM" id="MobiDB-lite"/>
    </source>
</evidence>
<dbReference type="Pfam" id="PF10257">
    <property type="entry name" value="RAI16-like"/>
    <property type="match status" value="1"/>
</dbReference>
<evidence type="ECO:0000259" key="3">
    <source>
        <dbReference type="Pfam" id="PF19314"/>
    </source>
</evidence>
<dbReference type="Pfam" id="PF19314">
    <property type="entry name" value="DUF5917"/>
    <property type="match status" value="1"/>
</dbReference>
<comment type="similarity">
    <text evidence="1">Belongs to the FHIP family.</text>
</comment>
<dbReference type="OrthoDB" id="5350595at2759"/>
<feature type="compositionally biased region" description="Polar residues" evidence="2">
    <location>
        <begin position="1016"/>
        <end position="1025"/>
    </location>
</feature>
<protein>
    <submittedName>
        <fullName evidence="4">Retinoic acid induced 16-like protein-domain-containing protein</fullName>
    </submittedName>
</protein>
<comment type="caution">
    <text evidence="4">The sequence shown here is derived from an EMBL/GenBank/DDBJ whole genome shotgun (WGS) entry which is preliminary data.</text>
</comment>
<dbReference type="PANTHER" id="PTHR21705">
    <property type="entry name" value="RAI16 PROTEIN-RELATED"/>
    <property type="match status" value="1"/>
</dbReference>
<dbReference type="Proteomes" id="UP000268093">
    <property type="component" value="Unassembled WGS sequence"/>
</dbReference>
<feature type="region of interest" description="Disordered" evidence="2">
    <location>
        <begin position="952"/>
        <end position="1026"/>
    </location>
</feature>
<reference evidence="4 5" key="1">
    <citation type="journal article" date="2018" name="New Phytol.">
        <title>Phylogenomics of Endogonaceae and evolution of mycorrhizas within Mucoromycota.</title>
        <authorList>
            <person name="Chang Y."/>
            <person name="Desiro A."/>
            <person name="Na H."/>
            <person name="Sandor L."/>
            <person name="Lipzen A."/>
            <person name="Clum A."/>
            <person name="Barry K."/>
            <person name="Grigoriev I.V."/>
            <person name="Martin F.M."/>
            <person name="Stajich J.E."/>
            <person name="Smith M.E."/>
            <person name="Bonito G."/>
            <person name="Spatafora J.W."/>
        </authorList>
    </citation>
    <scope>NUCLEOTIDE SEQUENCE [LARGE SCALE GENOMIC DNA]</scope>
    <source>
        <strain evidence="4 5">GMNB39</strain>
    </source>
</reference>
<keyword evidence="5" id="KW-1185">Reference proteome</keyword>
<name>A0A433DHD3_9FUNG</name>
<dbReference type="AlphaFoldDB" id="A0A433DHD3"/>
<feature type="region of interest" description="Disordered" evidence="2">
    <location>
        <begin position="165"/>
        <end position="188"/>
    </location>
</feature>
<feature type="compositionally biased region" description="Low complexity" evidence="2">
    <location>
        <begin position="259"/>
        <end position="279"/>
    </location>
</feature>